<keyword evidence="3" id="KW-1185">Reference proteome</keyword>
<name>A0A0B1S1Y2_OESDE</name>
<evidence type="ECO:0000313" key="2">
    <source>
        <dbReference type="EMBL" id="KHJ77896.1"/>
    </source>
</evidence>
<gene>
    <name evidence="2" type="ORF">OESDEN_22484</name>
</gene>
<sequence>MCNNDKLFTSKSITSIAIITAYQVTNWYKYPIKGSNPLLQLLKLPKFKLPTLHGEAELFPEFWDVYTTAVHMNPTVPVIMKFLHLKNYLKGNAALVIHGLTITEQNYNTAIQMLHQHYHRPRLTRNTLVNKLTLLKPASNSVVSQRNTLCVIKSIMAQLSKLEESSQATTTMQIIRSKFPKRTRMRLAKRQHQHGSDWEVPHLFNALDSIIEELEAVSDFEQPQLDHVKTTLTAHTQRYSPNPYSKRSYAASTQHPPSLKNR</sequence>
<dbReference type="PANTHER" id="PTHR22954:SF3">
    <property type="entry name" value="PROTEIN CBG08539"/>
    <property type="match status" value="1"/>
</dbReference>
<dbReference type="PANTHER" id="PTHR22954">
    <property type="entry name" value="RETROVIRAL PROTEASE-RELATED"/>
    <property type="match status" value="1"/>
</dbReference>
<accession>A0A0B1S1Y2</accession>
<feature type="non-terminal residue" evidence="2">
    <location>
        <position position="262"/>
    </location>
</feature>
<protein>
    <submittedName>
        <fullName evidence="2">Peptidase family A16</fullName>
    </submittedName>
</protein>
<feature type="region of interest" description="Disordered" evidence="1">
    <location>
        <begin position="232"/>
        <end position="262"/>
    </location>
</feature>
<evidence type="ECO:0000313" key="3">
    <source>
        <dbReference type="Proteomes" id="UP000053660"/>
    </source>
</evidence>
<dbReference type="OrthoDB" id="7444419at2759"/>
<dbReference type="AlphaFoldDB" id="A0A0B1S1Y2"/>
<organism evidence="2 3">
    <name type="scientific">Oesophagostomum dentatum</name>
    <name type="common">Nodular worm</name>
    <dbReference type="NCBI Taxonomy" id="61180"/>
    <lineage>
        <taxon>Eukaryota</taxon>
        <taxon>Metazoa</taxon>
        <taxon>Ecdysozoa</taxon>
        <taxon>Nematoda</taxon>
        <taxon>Chromadorea</taxon>
        <taxon>Rhabditida</taxon>
        <taxon>Rhabditina</taxon>
        <taxon>Rhabditomorpha</taxon>
        <taxon>Strongyloidea</taxon>
        <taxon>Strongylidae</taxon>
        <taxon>Oesophagostomum</taxon>
    </lineage>
</organism>
<dbReference type="EMBL" id="KN610311">
    <property type="protein sequence ID" value="KHJ77896.1"/>
    <property type="molecule type" value="Genomic_DNA"/>
</dbReference>
<reference evidence="2 3" key="1">
    <citation type="submission" date="2014-03" db="EMBL/GenBank/DDBJ databases">
        <title>Draft genome of the hookworm Oesophagostomum dentatum.</title>
        <authorList>
            <person name="Mitreva M."/>
        </authorList>
    </citation>
    <scope>NUCLEOTIDE SEQUENCE [LARGE SCALE GENOMIC DNA]</scope>
    <source>
        <strain evidence="2 3">OD-Hann</strain>
    </source>
</reference>
<evidence type="ECO:0000256" key="1">
    <source>
        <dbReference type="SAM" id="MobiDB-lite"/>
    </source>
</evidence>
<proteinExistence type="predicted"/>
<dbReference type="Pfam" id="PF03564">
    <property type="entry name" value="DUF1759"/>
    <property type="match status" value="1"/>
</dbReference>
<dbReference type="Proteomes" id="UP000053660">
    <property type="component" value="Unassembled WGS sequence"/>
</dbReference>
<dbReference type="InterPro" id="IPR005312">
    <property type="entry name" value="DUF1759"/>
</dbReference>
<feature type="compositionally biased region" description="Polar residues" evidence="1">
    <location>
        <begin position="232"/>
        <end position="256"/>
    </location>
</feature>